<proteinExistence type="predicted"/>
<dbReference type="EMBL" id="AP019755">
    <property type="protein sequence ID" value="BBL33831.1"/>
    <property type="molecule type" value="Genomic_DNA"/>
</dbReference>
<keyword evidence="3" id="KW-0540">Nuclease</keyword>
<evidence type="ECO:0000259" key="2">
    <source>
        <dbReference type="PROSITE" id="PS50828"/>
    </source>
</evidence>
<feature type="region of interest" description="Disordered" evidence="1">
    <location>
        <begin position="1"/>
        <end position="23"/>
    </location>
</feature>
<evidence type="ECO:0000256" key="1">
    <source>
        <dbReference type="SAM" id="MobiDB-lite"/>
    </source>
</evidence>
<keyword evidence="3" id="KW-0378">Hydrolase</keyword>
<evidence type="ECO:0000313" key="3">
    <source>
        <dbReference type="EMBL" id="BBL33831.1"/>
    </source>
</evidence>
<evidence type="ECO:0000313" key="4">
    <source>
        <dbReference type="Proteomes" id="UP000316473"/>
    </source>
</evidence>
<feature type="domain" description="Smr" evidence="2">
    <location>
        <begin position="119"/>
        <end position="200"/>
    </location>
</feature>
<dbReference type="InterPro" id="IPR002625">
    <property type="entry name" value="Smr_dom"/>
</dbReference>
<dbReference type="PANTHER" id="PTHR35562">
    <property type="entry name" value="DNA ENDONUCLEASE SMRA-RELATED"/>
    <property type="match status" value="1"/>
</dbReference>
<dbReference type="SUPFAM" id="SSF160443">
    <property type="entry name" value="SMR domain-like"/>
    <property type="match status" value="1"/>
</dbReference>
<accession>A0A4Y1YLD8</accession>
<protein>
    <submittedName>
        <fullName evidence="3">Putative DNA endonuclease SmrA</fullName>
    </submittedName>
</protein>
<name>A0A4Y1YLD8_9PROT</name>
<dbReference type="Proteomes" id="UP000316473">
    <property type="component" value="Chromosome"/>
</dbReference>
<dbReference type="PANTHER" id="PTHR35562:SF2">
    <property type="entry name" value="DNA ENDONUCLEASE SMRA-RELATED"/>
    <property type="match status" value="1"/>
</dbReference>
<sequence length="204" mass="23303">MDFLPTHWYTEEENTASPSGEKISGDEVTLFREAMQGVRPLAKTNKVVLTRATNMHVNRVKHPSSVQSDLSIQPSFQDHFPEDQPIILEGEKWSFVRPGLQRNILRRLRRGYWPIQDEVDLHGLNRNEAYQMLVAFLDNVLRRGYRCVRVIHGRGLSSKDRKPILKKQVGKWLLQINEVLAFCQAQSSQGGSGATLVLLRNSAK</sequence>
<dbReference type="AlphaFoldDB" id="A0A4Y1YLD8"/>
<gene>
    <name evidence="3" type="ORF">Nstercoris_00056</name>
</gene>
<organism evidence="3 4">
    <name type="scientific">Nitrosomonas stercoris</name>
    <dbReference type="NCBI Taxonomy" id="1444684"/>
    <lineage>
        <taxon>Bacteria</taxon>
        <taxon>Pseudomonadati</taxon>
        <taxon>Pseudomonadota</taxon>
        <taxon>Betaproteobacteria</taxon>
        <taxon>Nitrosomonadales</taxon>
        <taxon>Nitrosomonadaceae</taxon>
        <taxon>Nitrosomonas</taxon>
    </lineage>
</organism>
<keyword evidence="3" id="KW-0255">Endonuclease</keyword>
<dbReference type="Gene3D" id="3.30.1370.110">
    <property type="match status" value="1"/>
</dbReference>
<dbReference type="PROSITE" id="PS50828">
    <property type="entry name" value="SMR"/>
    <property type="match status" value="1"/>
</dbReference>
<dbReference type="GO" id="GO:0004519">
    <property type="term" value="F:endonuclease activity"/>
    <property type="evidence" value="ECO:0007669"/>
    <property type="project" value="UniProtKB-KW"/>
</dbReference>
<dbReference type="KEGG" id="nst:Nstercoris_00056"/>
<keyword evidence="4" id="KW-1185">Reference proteome</keyword>
<dbReference type="SMART" id="SM00463">
    <property type="entry name" value="SMR"/>
    <property type="match status" value="1"/>
</dbReference>
<dbReference type="InterPro" id="IPR036063">
    <property type="entry name" value="Smr_dom_sf"/>
</dbReference>
<reference evidence="3 4" key="1">
    <citation type="submission" date="2019-06" db="EMBL/GenBank/DDBJ databases">
        <title>Nitrosomonas stercoris KYUHI-S whole genome shotgun sequence.</title>
        <authorList>
            <person name="Nakagawa T."/>
            <person name="Tsuchiya Y."/>
            <person name="Takahashi R."/>
        </authorList>
    </citation>
    <scope>NUCLEOTIDE SEQUENCE [LARGE SCALE GENOMIC DNA]</scope>
    <source>
        <strain evidence="3 4">KYUHI-S</strain>
    </source>
</reference>
<dbReference type="Pfam" id="PF01713">
    <property type="entry name" value="Smr"/>
    <property type="match status" value="1"/>
</dbReference>